<dbReference type="GO" id="GO:0035725">
    <property type="term" value="P:sodium ion transmembrane transport"/>
    <property type="evidence" value="ECO:0007669"/>
    <property type="project" value="TreeGrafter"/>
</dbReference>
<dbReference type="PROSITE" id="PS50042">
    <property type="entry name" value="CNMP_BINDING_3"/>
    <property type="match status" value="1"/>
</dbReference>
<keyword evidence="1" id="KW-1133">Transmembrane helix</keyword>
<dbReference type="Gene3D" id="1.10.287.630">
    <property type="entry name" value="Helix hairpin bin"/>
    <property type="match status" value="1"/>
</dbReference>
<accession>A0AAV1J5L6</accession>
<evidence type="ECO:0000313" key="4">
    <source>
        <dbReference type="Proteomes" id="UP001497472"/>
    </source>
</evidence>
<dbReference type="InterPro" id="IPR014710">
    <property type="entry name" value="RmlC-like_jellyroll"/>
</dbReference>
<dbReference type="SMART" id="SM00100">
    <property type="entry name" value="cNMP"/>
    <property type="match status" value="1"/>
</dbReference>
<gene>
    <name evidence="3" type="ORF">LNINA_LOCUS3606</name>
</gene>
<dbReference type="GO" id="GO:0005249">
    <property type="term" value="F:voltage-gated potassium channel activity"/>
    <property type="evidence" value="ECO:0007669"/>
    <property type="project" value="TreeGrafter"/>
</dbReference>
<feature type="transmembrane region" description="Helical" evidence="1">
    <location>
        <begin position="28"/>
        <end position="52"/>
    </location>
</feature>
<sequence length="353" mass="41404">MSNCIFSLKGGNIIHPSRSTLLHHQNRILYWNSITTTINILHMCCSTFRLCYIIDYPNPLRLHNIDFVMLCLHLISLLDVATCFNTGFPQDSLTNVVLERRQIACRYLRFWFWIDFVSSVPMSFMMLMSGQQNYRWHLLAHLLPLLRILRLRSTINNFHATLKAYMQQKQFPRPLKNRVKTFYKYKYQKAYYKEEAVLDCLSDQLRHEIVMHTCNKFIQKVKLLKGLPANMMGELMSYLKPEQYLANDLIVRAGDIGDCVYFIAYGTVAVYTLKGAEVAHLEDGDHFGTVALLMKDSKRIATVVAVEITHLYRLDTIHFRERVETLASKRMHETVVLDEEFRRKQERVFSEST</sequence>
<dbReference type="GO" id="GO:0098855">
    <property type="term" value="C:HCN channel complex"/>
    <property type="evidence" value="ECO:0007669"/>
    <property type="project" value="TreeGrafter"/>
</dbReference>
<dbReference type="InterPro" id="IPR018490">
    <property type="entry name" value="cNMP-bd_dom_sf"/>
</dbReference>
<evidence type="ECO:0000259" key="2">
    <source>
        <dbReference type="PROSITE" id="PS50042"/>
    </source>
</evidence>
<dbReference type="Proteomes" id="UP001497472">
    <property type="component" value="Unassembled WGS sequence"/>
</dbReference>
<protein>
    <recommendedName>
        <fullName evidence="2">Cyclic nucleotide-binding domain-containing protein</fullName>
    </recommendedName>
</protein>
<name>A0AAV1J5L6_9NEOP</name>
<keyword evidence="1" id="KW-0472">Membrane</keyword>
<dbReference type="GO" id="GO:0003254">
    <property type="term" value="P:regulation of membrane depolarization"/>
    <property type="evidence" value="ECO:0007669"/>
    <property type="project" value="TreeGrafter"/>
</dbReference>
<dbReference type="PROSITE" id="PS00888">
    <property type="entry name" value="CNMP_BINDING_1"/>
    <property type="match status" value="1"/>
</dbReference>
<organism evidence="3 4">
    <name type="scientific">Leptosia nina</name>
    <dbReference type="NCBI Taxonomy" id="320188"/>
    <lineage>
        <taxon>Eukaryota</taxon>
        <taxon>Metazoa</taxon>
        <taxon>Ecdysozoa</taxon>
        <taxon>Arthropoda</taxon>
        <taxon>Hexapoda</taxon>
        <taxon>Insecta</taxon>
        <taxon>Pterygota</taxon>
        <taxon>Neoptera</taxon>
        <taxon>Endopterygota</taxon>
        <taxon>Lepidoptera</taxon>
        <taxon>Glossata</taxon>
        <taxon>Ditrysia</taxon>
        <taxon>Papilionoidea</taxon>
        <taxon>Pieridae</taxon>
        <taxon>Pierinae</taxon>
        <taxon>Leptosia</taxon>
    </lineage>
</organism>
<dbReference type="Pfam" id="PF00027">
    <property type="entry name" value="cNMP_binding"/>
    <property type="match status" value="1"/>
</dbReference>
<feature type="transmembrane region" description="Helical" evidence="1">
    <location>
        <begin position="64"/>
        <end position="88"/>
    </location>
</feature>
<reference evidence="3 4" key="1">
    <citation type="submission" date="2023-11" db="EMBL/GenBank/DDBJ databases">
        <authorList>
            <person name="Okamura Y."/>
        </authorList>
    </citation>
    <scope>NUCLEOTIDE SEQUENCE [LARGE SCALE GENOMIC DNA]</scope>
</reference>
<dbReference type="EMBL" id="CAVLEF010000005">
    <property type="protein sequence ID" value="CAK1543811.1"/>
    <property type="molecule type" value="Genomic_DNA"/>
</dbReference>
<dbReference type="InterPro" id="IPR051413">
    <property type="entry name" value="K/Na_HCN_channel"/>
</dbReference>
<dbReference type="SUPFAM" id="SSF81324">
    <property type="entry name" value="Voltage-gated potassium channels"/>
    <property type="match status" value="1"/>
</dbReference>
<dbReference type="CDD" id="cd00038">
    <property type="entry name" value="CAP_ED"/>
    <property type="match status" value="1"/>
</dbReference>
<dbReference type="Gene3D" id="2.60.120.10">
    <property type="entry name" value="Jelly Rolls"/>
    <property type="match status" value="1"/>
</dbReference>
<dbReference type="InterPro" id="IPR018488">
    <property type="entry name" value="cNMP-bd_CS"/>
</dbReference>
<evidence type="ECO:0000256" key="1">
    <source>
        <dbReference type="SAM" id="Phobius"/>
    </source>
</evidence>
<dbReference type="AlphaFoldDB" id="A0AAV1J5L6"/>
<dbReference type="PANTHER" id="PTHR45689">
    <property type="entry name" value="I[[H]] CHANNEL, ISOFORM E"/>
    <property type="match status" value="1"/>
</dbReference>
<dbReference type="InterPro" id="IPR000595">
    <property type="entry name" value="cNMP-bd_dom"/>
</dbReference>
<keyword evidence="1" id="KW-0812">Transmembrane</keyword>
<dbReference type="PANTHER" id="PTHR45689:SF14">
    <property type="entry name" value="CYCLIC NUCLEOTIDE-GATED CATION CHANNEL SUBUNIT A-LIKE PROTEIN"/>
    <property type="match status" value="1"/>
</dbReference>
<feature type="domain" description="Cyclic nucleotide-binding" evidence="2">
    <location>
        <begin position="223"/>
        <end position="321"/>
    </location>
</feature>
<evidence type="ECO:0000313" key="3">
    <source>
        <dbReference type="EMBL" id="CAK1543811.1"/>
    </source>
</evidence>
<keyword evidence="4" id="KW-1185">Reference proteome</keyword>
<feature type="transmembrane region" description="Helical" evidence="1">
    <location>
        <begin position="108"/>
        <end position="128"/>
    </location>
</feature>
<comment type="caution">
    <text evidence="3">The sequence shown here is derived from an EMBL/GenBank/DDBJ whole genome shotgun (WGS) entry which is preliminary data.</text>
</comment>
<dbReference type="SUPFAM" id="SSF51206">
    <property type="entry name" value="cAMP-binding domain-like"/>
    <property type="match status" value="1"/>
</dbReference>
<proteinExistence type="predicted"/>